<evidence type="ECO:0000259" key="6">
    <source>
        <dbReference type="Pfam" id="PF02544"/>
    </source>
</evidence>
<comment type="subcellular location">
    <subcellularLocation>
        <location evidence="1">Endomembrane system</location>
        <topology evidence="1">Multi-pass membrane protein</topology>
    </subcellularLocation>
</comment>
<name>A0A0S4JTN4_BODSA</name>
<keyword evidence="4 5" id="KW-0472">Membrane</keyword>
<dbReference type="GO" id="GO:0003865">
    <property type="term" value="F:3-oxo-5-alpha-steroid 4-dehydrogenase activity"/>
    <property type="evidence" value="ECO:0007669"/>
    <property type="project" value="TreeGrafter"/>
</dbReference>
<dbReference type="VEuPathDB" id="TriTrypDB:BSAL_34755"/>
<dbReference type="GO" id="GO:0016095">
    <property type="term" value="P:polyprenol catabolic process"/>
    <property type="evidence" value="ECO:0007669"/>
    <property type="project" value="TreeGrafter"/>
</dbReference>
<proteinExistence type="predicted"/>
<evidence type="ECO:0000256" key="4">
    <source>
        <dbReference type="ARBA" id="ARBA00023136"/>
    </source>
</evidence>
<accession>A0A0S4JTN4</accession>
<sequence length="320" mass="35315">MWNSSVASATMVDISQWLDATLTTFFVAAIGVVILRCYSKSFASMTTYGGRHVNHTRPPGDSLEGKTHRQPTTVGSILRCPVSRRTSFQCFYCAGALSLGIPMALCVLSPSMSTAALSLRWWAAPLLFVSHCLVRLVESTARQRYRQNDTVTLFGMCSGCGFYIAATLAAVPWSSFSSNASDLEHGADDCIVVALVIVHLMLQVAQVYHHEILRSLRTLKRIAAPALSTSRDDDRAYVFPTKRGGFVYVQEPHYLCEVLLYAAQWVLLAATHSGCHWPAVLVGVFTLCNLGVTAREHRDYWRTSKFALEMPPHLIIPGVL</sequence>
<feature type="transmembrane region" description="Helical" evidence="5">
    <location>
        <begin position="91"/>
        <end position="113"/>
    </location>
</feature>
<keyword evidence="8" id="KW-1185">Reference proteome</keyword>
<dbReference type="Proteomes" id="UP000051952">
    <property type="component" value="Unassembled WGS sequence"/>
</dbReference>
<evidence type="ECO:0000256" key="1">
    <source>
        <dbReference type="ARBA" id="ARBA00004127"/>
    </source>
</evidence>
<dbReference type="PANTHER" id="PTHR14624:SF0">
    <property type="entry name" value="POLYPRENOL REDUCTASE"/>
    <property type="match status" value="1"/>
</dbReference>
<dbReference type="OrthoDB" id="273359at2759"/>
<dbReference type="UniPathway" id="UPA00378"/>
<organism evidence="7 8">
    <name type="scientific">Bodo saltans</name>
    <name type="common">Flagellated protozoan</name>
    <dbReference type="NCBI Taxonomy" id="75058"/>
    <lineage>
        <taxon>Eukaryota</taxon>
        <taxon>Discoba</taxon>
        <taxon>Euglenozoa</taxon>
        <taxon>Kinetoplastea</taxon>
        <taxon>Metakinetoplastina</taxon>
        <taxon>Eubodonida</taxon>
        <taxon>Bodonidae</taxon>
        <taxon>Bodo</taxon>
    </lineage>
</organism>
<dbReference type="PROSITE" id="PS50244">
    <property type="entry name" value="S5A_REDUCTASE"/>
    <property type="match status" value="1"/>
</dbReference>
<evidence type="ECO:0000313" key="7">
    <source>
        <dbReference type="EMBL" id="CUG91916.1"/>
    </source>
</evidence>
<evidence type="ECO:0000256" key="5">
    <source>
        <dbReference type="SAM" id="Phobius"/>
    </source>
</evidence>
<dbReference type="InterPro" id="IPR001104">
    <property type="entry name" value="3-oxo-5_a-steroid_4-DH_C"/>
</dbReference>
<dbReference type="PANTHER" id="PTHR14624">
    <property type="entry name" value="DFG10 PROTEIN"/>
    <property type="match status" value="1"/>
</dbReference>
<dbReference type="AlphaFoldDB" id="A0A0S4JTN4"/>
<feature type="transmembrane region" description="Helical" evidence="5">
    <location>
        <begin position="191"/>
        <end position="208"/>
    </location>
</feature>
<feature type="transmembrane region" description="Helical" evidence="5">
    <location>
        <begin position="119"/>
        <end position="138"/>
    </location>
</feature>
<protein>
    <submittedName>
        <fullName evidence="7">3-oxo-5-alpha-steroid 4-dehydrogenase, putative</fullName>
    </submittedName>
</protein>
<feature type="transmembrane region" description="Helical" evidence="5">
    <location>
        <begin position="150"/>
        <end position="171"/>
    </location>
</feature>
<feature type="domain" description="3-oxo-5-alpha-steroid 4-dehydrogenase C-terminal" evidence="6">
    <location>
        <begin position="151"/>
        <end position="319"/>
    </location>
</feature>
<dbReference type="GO" id="GO:0006488">
    <property type="term" value="P:dolichol-linked oligosaccharide biosynthetic process"/>
    <property type="evidence" value="ECO:0007669"/>
    <property type="project" value="InterPro"/>
</dbReference>
<dbReference type="GO" id="GO:0005783">
    <property type="term" value="C:endoplasmic reticulum"/>
    <property type="evidence" value="ECO:0007669"/>
    <property type="project" value="TreeGrafter"/>
</dbReference>
<reference evidence="8" key="1">
    <citation type="submission" date="2015-09" db="EMBL/GenBank/DDBJ databases">
        <authorList>
            <consortium name="Pathogen Informatics"/>
        </authorList>
    </citation>
    <scope>NUCLEOTIDE SEQUENCE [LARGE SCALE GENOMIC DNA]</scope>
    <source>
        <strain evidence="8">Lake Konstanz</strain>
    </source>
</reference>
<keyword evidence="2 5" id="KW-0812">Transmembrane</keyword>
<feature type="transmembrane region" description="Helical" evidence="5">
    <location>
        <begin position="20"/>
        <end position="38"/>
    </location>
</feature>
<dbReference type="InterPro" id="IPR039698">
    <property type="entry name" value="Dfg10/SRD5A3"/>
</dbReference>
<dbReference type="EMBL" id="CYKH01001980">
    <property type="protein sequence ID" value="CUG91916.1"/>
    <property type="molecule type" value="Genomic_DNA"/>
</dbReference>
<evidence type="ECO:0000313" key="8">
    <source>
        <dbReference type="Proteomes" id="UP000051952"/>
    </source>
</evidence>
<dbReference type="Pfam" id="PF02544">
    <property type="entry name" value="Steroid_dh"/>
    <property type="match status" value="1"/>
</dbReference>
<evidence type="ECO:0000256" key="2">
    <source>
        <dbReference type="ARBA" id="ARBA00022692"/>
    </source>
</evidence>
<evidence type="ECO:0000256" key="3">
    <source>
        <dbReference type="ARBA" id="ARBA00022989"/>
    </source>
</evidence>
<keyword evidence="3 5" id="KW-1133">Transmembrane helix</keyword>
<dbReference type="OMA" id="HWILARM"/>
<gene>
    <name evidence="7" type="ORF">BSAL_34755</name>
</gene>